<name>D9J0R4_9CAUD</name>
<feature type="domain" description="Rad50/SbcC-type AAA" evidence="2">
    <location>
        <begin position="6"/>
        <end position="223"/>
    </location>
</feature>
<dbReference type="KEGG" id="vg:10359147"/>
<dbReference type="GO" id="GO:0016887">
    <property type="term" value="F:ATP hydrolysis activity"/>
    <property type="evidence" value="ECO:0007669"/>
    <property type="project" value="InterPro"/>
</dbReference>
<dbReference type="GO" id="GO:0006302">
    <property type="term" value="P:double-strand break repair"/>
    <property type="evidence" value="ECO:0007669"/>
    <property type="project" value="InterPro"/>
</dbReference>
<dbReference type="Pfam" id="PF13476">
    <property type="entry name" value="AAA_23"/>
    <property type="match status" value="1"/>
</dbReference>
<dbReference type="Proteomes" id="UP000000331">
    <property type="component" value="Segment"/>
</dbReference>
<protein>
    <submittedName>
        <fullName evidence="3">Gp117</fullName>
    </submittedName>
</protein>
<proteinExistence type="predicted"/>
<dbReference type="OrthoDB" id="6017at10239"/>
<evidence type="ECO:0000259" key="2">
    <source>
        <dbReference type="Pfam" id="PF13476"/>
    </source>
</evidence>
<evidence type="ECO:0000313" key="3">
    <source>
        <dbReference type="EMBL" id="ADJ53151.1"/>
    </source>
</evidence>
<dbReference type="PANTHER" id="PTHR32114">
    <property type="entry name" value="ABC TRANSPORTER ABCH.3"/>
    <property type="match status" value="1"/>
</dbReference>
<evidence type="ECO:0000313" key="4">
    <source>
        <dbReference type="Proteomes" id="UP000000331"/>
    </source>
</evidence>
<dbReference type="Gene3D" id="3.40.50.300">
    <property type="entry name" value="P-loop containing nucleotide triphosphate hydrolases"/>
    <property type="match status" value="2"/>
</dbReference>
<accession>D9J0R4</accession>
<keyword evidence="1" id="KW-0175">Coiled coil</keyword>
<dbReference type="SUPFAM" id="SSF52540">
    <property type="entry name" value="P-loop containing nucleoside triphosphate hydrolases"/>
    <property type="match status" value="1"/>
</dbReference>
<dbReference type="EMBL" id="HM242243">
    <property type="protein sequence ID" value="ADJ53151.1"/>
    <property type="molecule type" value="Genomic_DNA"/>
</dbReference>
<sequence length="651" mass="72045">MKLQTITVKNFLSIGEATLKLADRGLILIDGKNTTNTEFQSNGSAKSSMLEAVTYALYGKTTTGMTADDVINRKVGKKTEVVLTFTSNDKEYTITRGRKKNKVHLHQGENDLTGATTKVTDATIEEIVGIPYNIYVNALFFGQGNVKPISTLTDKELKELLESLVDLEVYTRAHEIIKEDISEATQMVTSTEARLSGVKQALVYAQEQQQAQKQQQEAKREQKKSLELAIVDAQALKDSALNVVTESQSATAEITQQATGAIEEINQKLNTTSSASVADEYQSREQTYQNNLRMATQAHTEAVRLIESLTTTLLAYQAEYNACDTSDVCVTCGSVWDAEHKEEEKARITALLTETATGLIASKNELPVLQQAQVTANEHHQEALRQLQEERQKASEVNSQYQALVNERAQLQHNIQQAEFSTQTAKQQLETAERNVATLTARLQEEDVEAPAIDLSGLTSEIAELEKTITDTIAKKQRLTEMAVAFSNAGIKSHVLELITPFLNEQVNKYLAKLTGSSIEVVFATQTESAKGNVSEKFSMTVNNLQGGLKYNSNSAGERRRVDLAVSLALQDLVMKRSDLQVNALFYDEVFDGLDSVGCENVVELLQERLGDVTSIFVITHNENLKPLFNNTITMIKEDGISRLEESRNEN</sequence>
<dbReference type="PANTHER" id="PTHR32114:SF2">
    <property type="entry name" value="ABC TRANSPORTER ABCH.3"/>
    <property type="match status" value="1"/>
</dbReference>
<keyword evidence="4" id="KW-1185">Reference proteome</keyword>
<reference evidence="3 4" key="1">
    <citation type="journal article" date="2010" name="J. Bacteriol.">
        <title>Brochothrix thermosphacta bacteriophages feature heterogeneous and highly mosaic genomes and utilize unique prophage insertion sites.</title>
        <authorList>
            <person name="Kilcher S."/>
            <person name="Loessner M.J."/>
            <person name="Klumpp J."/>
        </authorList>
    </citation>
    <scope>NUCLEOTIDE SEQUENCE [LARGE SCALE GENOMIC DNA]</scope>
</reference>
<dbReference type="GeneID" id="10359147"/>
<dbReference type="InterPro" id="IPR027417">
    <property type="entry name" value="P-loop_NTPase"/>
</dbReference>
<evidence type="ECO:0000256" key="1">
    <source>
        <dbReference type="SAM" id="Coils"/>
    </source>
</evidence>
<dbReference type="InterPro" id="IPR038729">
    <property type="entry name" value="Rad50/SbcC_AAA"/>
</dbReference>
<feature type="coiled-coil region" evidence="1">
    <location>
        <begin position="377"/>
        <end position="482"/>
    </location>
</feature>
<organism evidence="3 4">
    <name type="scientific">Brochothrix phage A9</name>
    <dbReference type="NCBI Taxonomy" id="857312"/>
    <lineage>
        <taxon>Viruses</taxon>
        <taxon>Duplodnaviria</taxon>
        <taxon>Heunggongvirae</taxon>
        <taxon>Uroviricota</taxon>
        <taxon>Caudoviricetes</taxon>
        <taxon>Herelleviridae</taxon>
        <taxon>Klumppvirus</taxon>
        <taxon>Klumppvirus A9</taxon>
    </lineage>
</organism>
<dbReference type="RefSeq" id="YP_004301450.1">
    <property type="nucleotide sequence ID" value="NC_015253.1"/>
</dbReference>